<feature type="coiled-coil region" evidence="1">
    <location>
        <begin position="412"/>
        <end position="439"/>
    </location>
</feature>
<reference evidence="4 5" key="1">
    <citation type="submission" date="2018-09" db="EMBL/GenBank/DDBJ databases">
        <title>Paenibacillus aracenensis nov. sp. isolated from a cave in southern Spain.</title>
        <authorList>
            <person name="Jurado V."/>
            <person name="Gutierrez-Patricio S."/>
            <person name="Gonzalez-Pimentel J.L."/>
            <person name="Miller A.Z."/>
            <person name="Laiz L."/>
            <person name="Saiz-Jimenez C."/>
        </authorList>
    </citation>
    <scope>NUCLEOTIDE SEQUENCE [LARGE SCALE GENOMIC DNA]</scope>
    <source>
        <strain evidence="4 5">JCM 19203</strain>
    </source>
</reference>
<sequence length="939" mass="109202">MQGVSRLDMSLDWINEYLFDKFSKINVELTKLRRNSIEENQIPLQLEDLNNAYSQTHRKETAMLAQVAKSYLDRFGVYAKVYNPPPFRRIQGMGQVVNDSFNFGITFSFNGNFTIRFSWRIDKDGATLRFGHLQSFSVASKKITQEDYFWTNIFQETLKSEEKYLEKLLEKGYRTEGLRSKKEVDLKSYINNLLNSELNKTEIVGFVSRIDKKQLIDSPQLLTNSIGEMVDDFSPIIYKMLKFHNNQDSDTPLNVWVNNITETSEQNEVDNNLASSITVVEKEVFFTGIQLTPYLSDQDFRQDLLNIGEDVGSLARLVSMRDVDNMAVGLFGAWGSGKSFFMKQMQQQVEELSHREDNLFHKKVVQIEFNAWHYMDTNLYASLADHIFKSVHQSYSDVNESEDKLFDSLPVVHKLKQELKELEQEKQKQELKLKTKSKESVWGRLAASSPQFINELEAIDPEIRLKDQVQKVIELREDGRLWSSDVKESFLKAKLIYRFIPKGVWITILILCLLFPIIYLTRPLWEDIVANAWHQTVLWFSPIAATITVLVNFWNNKHVRVIRNSWGYVFDSLAAQAREREKLHTEIGQIEEDQQRVVAELDEIKSGNIIKYYLEERLASQAYKKELGIIHVLRNDFEKLSQFMQTTQGKRNSIDRIVLYIDDLDRCTPQKVIEVLQAVHLMLSSNLFMVIVAVDIRWVTKCLKEEFNVSLENHENTHIATAFDYLEKIFQITFQIKPLTEEDGRTYLHGLFESDHHQSIKDEDVEEEETDNIEMEAEEYETYEFDDDIIHSDPSDQETGKALDDYNRLHLSEEEIIKASAYAVLIGSSPRTMKRFVNIYRLMRSRYFNDFSQDATLFMLSLTLGYPQLSRELVYLIKQSTEQVSLAEVLSKLDGALEGMSLVVSFVEERGLGRLPSSNMLTSAVRVSRYTFYLNEINS</sequence>
<keyword evidence="2" id="KW-1133">Transmembrane helix</keyword>
<comment type="caution">
    <text evidence="4">The sequence shown here is derived from an EMBL/GenBank/DDBJ whole genome shotgun (WGS) entry which is preliminary data.</text>
</comment>
<dbReference type="InterPro" id="IPR011646">
    <property type="entry name" value="KAP_P-loop"/>
</dbReference>
<evidence type="ECO:0000256" key="1">
    <source>
        <dbReference type="SAM" id="Coils"/>
    </source>
</evidence>
<feature type="transmembrane region" description="Helical" evidence="2">
    <location>
        <begin position="499"/>
        <end position="520"/>
    </location>
</feature>
<dbReference type="OrthoDB" id="88903at2"/>
<accession>A0A3A6PK80</accession>
<dbReference type="PANTHER" id="PTHR22674:SF6">
    <property type="entry name" value="NTPASE KAP FAMILY P-LOOP DOMAIN-CONTAINING PROTEIN 1"/>
    <property type="match status" value="1"/>
</dbReference>
<dbReference type="Pfam" id="PF07693">
    <property type="entry name" value="KAP_NTPase"/>
    <property type="match status" value="1"/>
</dbReference>
<name>A0A3A6PK80_9BACL</name>
<evidence type="ECO:0000313" key="5">
    <source>
        <dbReference type="Proteomes" id="UP000267798"/>
    </source>
</evidence>
<proteinExistence type="predicted"/>
<gene>
    <name evidence="4" type="ORF">D3P09_12395</name>
</gene>
<evidence type="ECO:0000313" key="4">
    <source>
        <dbReference type="EMBL" id="RJX40156.1"/>
    </source>
</evidence>
<dbReference type="InterPro" id="IPR052754">
    <property type="entry name" value="NTPase_KAP_P-loop"/>
</dbReference>
<keyword evidence="5" id="KW-1185">Reference proteome</keyword>
<keyword evidence="1" id="KW-0175">Coiled coil</keyword>
<protein>
    <recommendedName>
        <fullName evidence="3">KAP NTPase domain-containing protein</fullName>
    </recommendedName>
</protein>
<dbReference type="Proteomes" id="UP000267798">
    <property type="component" value="Unassembled WGS sequence"/>
</dbReference>
<feature type="transmembrane region" description="Helical" evidence="2">
    <location>
        <begin position="532"/>
        <end position="554"/>
    </location>
</feature>
<organism evidence="4 5">
    <name type="scientific">Paenibacillus pinisoli</name>
    <dbReference type="NCBI Taxonomy" id="1276110"/>
    <lineage>
        <taxon>Bacteria</taxon>
        <taxon>Bacillati</taxon>
        <taxon>Bacillota</taxon>
        <taxon>Bacilli</taxon>
        <taxon>Bacillales</taxon>
        <taxon>Paenibacillaceae</taxon>
        <taxon>Paenibacillus</taxon>
    </lineage>
</organism>
<dbReference type="PANTHER" id="PTHR22674">
    <property type="entry name" value="NTPASE, KAP FAMILY P-LOOP DOMAIN-CONTAINING 1"/>
    <property type="match status" value="1"/>
</dbReference>
<keyword evidence="2" id="KW-0812">Transmembrane</keyword>
<keyword evidence="2" id="KW-0472">Membrane</keyword>
<dbReference type="AlphaFoldDB" id="A0A3A6PK80"/>
<dbReference type="InterPro" id="IPR027417">
    <property type="entry name" value="P-loop_NTPase"/>
</dbReference>
<evidence type="ECO:0000259" key="3">
    <source>
        <dbReference type="Pfam" id="PF07693"/>
    </source>
</evidence>
<dbReference type="SUPFAM" id="SSF52540">
    <property type="entry name" value="P-loop containing nucleoside triphosphate hydrolases"/>
    <property type="match status" value="1"/>
</dbReference>
<dbReference type="EMBL" id="QXQB01000002">
    <property type="protein sequence ID" value="RJX40156.1"/>
    <property type="molecule type" value="Genomic_DNA"/>
</dbReference>
<feature type="domain" description="KAP NTPase" evidence="3">
    <location>
        <begin position="323"/>
        <end position="843"/>
    </location>
</feature>
<evidence type="ECO:0000256" key="2">
    <source>
        <dbReference type="SAM" id="Phobius"/>
    </source>
</evidence>